<evidence type="ECO:0000313" key="1">
    <source>
        <dbReference type="EMBL" id="SJZ41499.1"/>
    </source>
</evidence>
<dbReference type="AlphaFoldDB" id="A0A1T4KGE7"/>
<dbReference type="Proteomes" id="UP000190092">
    <property type="component" value="Unassembled WGS sequence"/>
</dbReference>
<sequence>MAKNLSGDLQVASANRLVDGAVVFLDGAGQWTERLERAEVARDKRSAEILLERAKTEAFDIVDPFLVAVSEDDDGRIEPLSLREKIRASGLTFAAIAADAVRYA</sequence>
<gene>
    <name evidence="1" type="ORF">SAMN02745126_00955</name>
</gene>
<name>A0A1T4KGE7_9HYPH</name>
<evidence type="ECO:0008006" key="3">
    <source>
        <dbReference type="Google" id="ProtNLM"/>
    </source>
</evidence>
<accession>A0A1T4KGE7</accession>
<dbReference type="InterPro" id="IPR021270">
    <property type="entry name" value="DUF2849"/>
</dbReference>
<dbReference type="EMBL" id="FUWJ01000001">
    <property type="protein sequence ID" value="SJZ41499.1"/>
    <property type="molecule type" value="Genomic_DNA"/>
</dbReference>
<keyword evidence="2" id="KW-1185">Reference proteome</keyword>
<dbReference type="STRING" id="225324.SAMN02745126_00955"/>
<reference evidence="2" key="1">
    <citation type="submission" date="2017-02" db="EMBL/GenBank/DDBJ databases">
        <authorList>
            <person name="Varghese N."/>
            <person name="Submissions S."/>
        </authorList>
    </citation>
    <scope>NUCLEOTIDE SEQUENCE [LARGE SCALE GENOMIC DNA]</scope>
    <source>
        <strain evidence="2">ATCC 27094</strain>
    </source>
</reference>
<evidence type="ECO:0000313" key="2">
    <source>
        <dbReference type="Proteomes" id="UP000190092"/>
    </source>
</evidence>
<dbReference type="OrthoDB" id="9815695at2"/>
<proteinExistence type="predicted"/>
<protein>
    <recommendedName>
        <fullName evidence="3">DUF2849 domain-containing protein</fullName>
    </recommendedName>
</protein>
<dbReference type="RefSeq" id="WP_085932633.1">
    <property type="nucleotide sequence ID" value="NZ_FUWJ01000001.1"/>
</dbReference>
<organism evidence="1 2">
    <name type="scientific">Enhydrobacter aerosaccus</name>
    <dbReference type="NCBI Taxonomy" id="225324"/>
    <lineage>
        <taxon>Bacteria</taxon>
        <taxon>Pseudomonadati</taxon>
        <taxon>Pseudomonadota</taxon>
        <taxon>Alphaproteobacteria</taxon>
        <taxon>Hyphomicrobiales</taxon>
        <taxon>Enhydrobacter</taxon>
    </lineage>
</organism>
<dbReference type="Pfam" id="PF11011">
    <property type="entry name" value="DUF2849"/>
    <property type="match status" value="1"/>
</dbReference>